<dbReference type="InterPro" id="IPR010093">
    <property type="entry name" value="SinI_DNA-bd"/>
</dbReference>
<gene>
    <name evidence="2" type="ORF">ACE1CA_07120</name>
</gene>
<dbReference type="Proteomes" id="UP001576780">
    <property type="component" value="Unassembled WGS sequence"/>
</dbReference>
<accession>A0ABV4WGU7</accession>
<feature type="domain" description="Helix-turn-helix" evidence="1">
    <location>
        <begin position="76"/>
        <end position="122"/>
    </location>
</feature>
<evidence type="ECO:0000313" key="2">
    <source>
        <dbReference type="EMBL" id="MFB2834289.1"/>
    </source>
</evidence>
<protein>
    <submittedName>
        <fullName evidence="2">Helix-turn-helix domain-containing protein</fullName>
    </submittedName>
</protein>
<dbReference type="InterPro" id="IPR009061">
    <property type="entry name" value="DNA-bd_dom_put_sf"/>
</dbReference>
<evidence type="ECO:0000313" key="3">
    <source>
        <dbReference type="Proteomes" id="UP001576780"/>
    </source>
</evidence>
<dbReference type="NCBIfam" id="TIGR01764">
    <property type="entry name" value="excise"/>
    <property type="match status" value="1"/>
</dbReference>
<comment type="caution">
    <text evidence="2">The sequence shown here is derived from an EMBL/GenBank/DDBJ whole genome shotgun (WGS) entry which is preliminary data.</text>
</comment>
<organism evidence="2 3">
    <name type="scientific">Floridaenema evergladense BLCC-F167</name>
    <dbReference type="NCBI Taxonomy" id="3153639"/>
    <lineage>
        <taxon>Bacteria</taxon>
        <taxon>Bacillati</taxon>
        <taxon>Cyanobacteriota</taxon>
        <taxon>Cyanophyceae</taxon>
        <taxon>Oscillatoriophycideae</taxon>
        <taxon>Aerosakkonematales</taxon>
        <taxon>Aerosakkonemataceae</taxon>
        <taxon>Floridanema</taxon>
        <taxon>Floridanema evergladense</taxon>
    </lineage>
</organism>
<dbReference type="SUPFAM" id="SSF46955">
    <property type="entry name" value="Putative DNA-binding domain"/>
    <property type="match status" value="1"/>
</dbReference>
<dbReference type="RefSeq" id="WP_413276728.1">
    <property type="nucleotide sequence ID" value="NZ_JBHFNT010000059.1"/>
</dbReference>
<dbReference type="EMBL" id="JBHFNT010000059">
    <property type="protein sequence ID" value="MFB2834289.1"/>
    <property type="molecule type" value="Genomic_DNA"/>
</dbReference>
<sequence>MLKQKLPLKSVTQPQEADLIAKLEQILSLEDSQAKLVGSNGEEVLIPESVYSVLRQVVHAMASGKTITLAPHNRELTTQQAADILNVSRPFLIKLLEEEQIPYIKVGKHRRIRYQDLMTYKEVRDKKRSQLLEQLVQMTEDAGLYEDNE</sequence>
<name>A0ABV4WGU7_9CYAN</name>
<reference evidence="2 3" key="1">
    <citation type="submission" date="2024-09" db="EMBL/GenBank/DDBJ databases">
        <title>Floridaenema gen nov. (Aerosakkonemataceae, Aerosakkonematales ord. nov., Cyanobacteria) from benthic tropical and subtropical fresh waters, with the description of four new species.</title>
        <authorList>
            <person name="Moretto J.A."/>
            <person name="Berthold D.E."/>
            <person name="Lefler F.W."/>
            <person name="Huang I.-S."/>
            <person name="Laughinghouse H. IV."/>
        </authorList>
    </citation>
    <scope>NUCLEOTIDE SEQUENCE [LARGE SCALE GENOMIC DNA]</scope>
    <source>
        <strain evidence="2 3">BLCC-F167</strain>
    </source>
</reference>
<proteinExistence type="predicted"/>
<dbReference type="Pfam" id="PF12728">
    <property type="entry name" value="HTH_17"/>
    <property type="match status" value="1"/>
</dbReference>
<dbReference type="InterPro" id="IPR041657">
    <property type="entry name" value="HTH_17"/>
</dbReference>
<evidence type="ECO:0000259" key="1">
    <source>
        <dbReference type="Pfam" id="PF12728"/>
    </source>
</evidence>
<keyword evidence="3" id="KW-1185">Reference proteome</keyword>